<accession>A0A2H0N6F3</accession>
<proteinExistence type="predicted"/>
<evidence type="ECO:0000259" key="2">
    <source>
        <dbReference type="Pfam" id="PF10648"/>
    </source>
</evidence>
<name>A0A2H0N6F3_9BACT</name>
<keyword evidence="1" id="KW-0472">Membrane</keyword>
<dbReference type="Proteomes" id="UP000229600">
    <property type="component" value="Unassembled WGS sequence"/>
</dbReference>
<keyword evidence="1" id="KW-1133">Transmembrane helix</keyword>
<sequence>MKKSVIWGLGVLVLCLMGVSVYLGYFIHMKFGNEKEKEIPKEKVMQDLEVIPSPKVNIQDETTTKEAPLTFSNLVPEQTIKSPVSIVGEAPGRYFFEGSFPVMVVDAHGKVIGDGIATAQGDWMTEKMVPFHTDIQFEWKPIGMGEEPLPPTGFLIFQKDNPSDMRENDEEYRVPITFQESEDEKSVPSSKEEREKDGCVISGCSAQVCSDEKVLTDCMYKEEYICFQKALCERQRNGKCEWTMSKDISACVAQF</sequence>
<comment type="caution">
    <text evidence="3">The sequence shown here is derived from an EMBL/GenBank/DDBJ whole genome shotgun (WGS) entry which is preliminary data.</text>
</comment>
<protein>
    <recommendedName>
        <fullName evidence="2">Bacterial spore germination immunoglobulin-like domain-containing protein</fullName>
    </recommendedName>
</protein>
<reference evidence="3 4" key="1">
    <citation type="submission" date="2017-09" db="EMBL/GenBank/DDBJ databases">
        <title>Depth-based differentiation of microbial function through sediment-hosted aquifers and enrichment of novel symbionts in the deep terrestrial subsurface.</title>
        <authorList>
            <person name="Probst A.J."/>
            <person name="Ladd B."/>
            <person name="Jarett J.K."/>
            <person name="Geller-Mcgrath D.E."/>
            <person name="Sieber C.M."/>
            <person name="Emerson J.B."/>
            <person name="Anantharaman K."/>
            <person name="Thomas B.C."/>
            <person name="Malmstrom R."/>
            <person name="Stieglmeier M."/>
            <person name="Klingl A."/>
            <person name="Woyke T."/>
            <person name="Ryan C.M."/>
            <person name="Banfield J.F."/>
        </authorList>
    </citation>
    <scope>NUCLEOTIDE SEQUENCE [LARGE SCALE GENOMIC DNA]</scope>
    <source>
        <strain evidence="3">CG11_big_fil_rev_8_21_14_0_20_39_34</strain>
    </source>
</reference>
<evidence type="ECO:0000313" key="3">
    <source>
        <dbReference type="EMBL" id="PIR04474.1"/>
    </source>
</evidence>
<gene>
    <name evidence="3" type="ORF">COV59_00665</name>
</gene>
<dbReference type="AlphaFoldDB" id="A0A2H0N6F3"/>
<dbReference type="InterPro" id="IPR018911">
    <property type="entry name" value="Gmad2_Ig-like_dom"/>
</dbReference>
<dbReference type="EMBL" id="PCWN01000002">
    <property type="protein sequence ID" value="PIR04474.1"/>
    <property type="molecule type" value="Genomic_DNA"/>
</dbReference>
<keyword evidence="1" id="KW-0812">Transmembrane</keyword>
<dbReference type="Pfam" id="PF10648">
    <property type="entry name" value="Gmad2"/>
    <property type="match status" value="1"/>
</dbReference>
<feature type="transmembrane region" description="Helical" evidence="1">
    <location>
        <begin position="6"/>
        <end position="27"/>
    </location>
</feature>
<evidence type="ECO:0000256" key="1">
    <source>
        <dbReference type="SAM" id="Phobius"/>
    </source>
</evidence>
<evidence type="ECO:0000313" key="4">
    <source>
        <dbReference type="Proteomes" id="UP000229600"/>
    </source>
</evidence>
<feature type="domain" description="Bacterial spore germination immunoglobulin-like" evidence="2">
    <location>
        <begin position="76"/>
        <end position="139"/>
    </location>
</feature>
<organism evidence="3 4">
    <name type="scientific">Candidatus Magasanikbacteria bacterium CG11_big_fil_rev_8_21_14_0_20_39_34</name>
    <dbReference type="NCBI Taxonomy" id="1974653"/>
    <lineage>
        <taxon>Bacteria</taxon>
        <taxon>Candidatus Magasanikiibacteriota</taxon>
    </lineage>
</organism>